<comment type="caution">
    <text evidence="3">The sequence shown here is derived from an EMBL/GenBank/DDBJ whole genome shotgun (WGS) entry which is preliminary data.</text>
</comment>
<organism evidence="3 4">
    <name type="scientific">Apiospora saccharicola</name>
    <dbReference type="NCBI Taxonomy" id="335842"/>
    <lineage>
        <taxon>Eukaryota</taxon>
        <taxon>Fungi</taxon>
        <taxon>Dikarya</taxon>
        <taxon>Ascomycota</taxon>
        <taxon>Pezizomycotina</taxon>
        <taxon>Sordariomycetes</taxon>
        <taxon>Xylariomycetidae</taxon>
        <taxon>Amphisphaeriales</taxon>
        <taxon>Apiosporaceae</taxon>
        <taxon>Apiospora</taxon>
    </lineage>
</organism>
<evidence type="ECO:0000313" key="4">
    <source>
        <dbReference type="Proteomes" id="UP001446871"/>
    </source>
</evidence>
<feature type="compositionally biased region" description="Basic and acidic residues" evidence="1">
    <location>
        <begin position="195"/>
        <end position="207"/>
    </location>
</feature>
<name>A0ABR1WFQ4_9PEZI</name>
<sequence>MAGVLLITAPSADTKAMNRAIVHLHSYPGYFPSLKLVLSDQLEDLKTLGFSEGAESPFTKPDIRPPTSNAWAGASLSTIETNALDRTLYLVIDDEGLQDQTRIVAERITSFEEKPSGECEAHRSGVHGYDRVRMPWSRATSMFNNLAIANIGFEDFIEDSNGANFNSPTVDGQGRWWTADDEEPDMTAEEEQKEAEELARLEKEGLI</sequence>
<evidence type="ECO:0000313" key="3">
    <source>
        <dbReference type="EMBL" id="KAK8082351.1"/>
    </source>
</evidence>
<proteinExistence type="predicted"/>
<evidence type="ECO:0000256" key="1">
    <source>
        <dbReference type="SAM" id="MobiDB-lite"/>
    </source>
</evidence>
<feature type="domain" description="DUF6924" evidence="2">
    <location>
        <begin position="61"/>
        <end position="160"/>
    </location>
</feature>
<reference evidence="3 4" key="1">
    <citation type="submission" date="2023-01" db="EMBL/GenBank/DDBJ databases">
        <title>Analysis of 21 Apiospora genomes using comparative genomics revels a genus with tremendous synthesis potential of carbohydrate active enzymes and secondary metabolites.</title>
        <authorList>
            <person name="Sorensen T."/>
        </authorList>
    </citation>
    <scope>NUCLEOTIDE SEQUENCE [LARGE SCALE GENOMIC DNA]</scope>
    <source>
        <strain evidence="3 4">CBS 83171</strain>
    </source>
</reference>
<feature type="compositionally biased region" description="Acidic residues" evidence="1">
    <location>
        <begin position="179"/>
        <end position="194"/>
    </location>
</feature>
<accession>A0ABR1WFQ4</accession>
<gene>
    <name evidence="3" type="ORF">PG996_001132</name>
</gene>
<dbReference type="EMBL" id="JAQQWM010000001">
    <property type="protein sequence ID" value="KAK8082351.1"/>
    <property type="molecule type" value="Genomic_DNA"/>
</dbReference>
<dbReference type="Proteomes" id="UP001446871">
    <property type="component" value="Unassembled WGS sequence"/>
</dbReference>
<evidence type="ECO:0000259" key="2">
    <source>
        <dbReference type="Pfam" id="PF21962"/>
    </source>
</evidence>
<feature type="region of interest" description="Disordered" evidence="1">
    <location>
        <begin position="167"/>
        <end position="207"/>
    </location>
</feature>
<dbReference type="Pfam" id="PF21962">
    <property type="entry name" value="DUF6924"/>
    <property type="match status" value="1"/>
</dbReference>
<protein>
    <submittedName>
        <fullName evidence="3">GroES-like protein</fullName>
    </submittedName>
</protein>
<keyword evidence="4" id="KW-1185">Reference proteome</keyword>
<dbReference type="InterPro" id="IPR053832">
    <property type="entry name" value="DUF6924"/>
</dbReference>